<evidence type="ECO:0000313" key="2">
    <source>
        <dbReference type="Proteomes" id="UP001630127"/>
    </source>
</evidence>
<comment type="caution">
    <text evidence="1">The sequence shown here is derived from an EMBL/GenBank/DDBJ whole genome shotgun (WGS) entry which is preliminary data.</text>
</comment>
<dbReference type="Proteomes" id="UP001630127">
    <property type="component" value="Unassembled WGS sequence"/>
</dbReference>
<evidence type="ECO:0000313" key="1">
    <source>
        <dbReference type="EMBL" id="KAL3505561.1"/>
    </source>
</evidence>
<organism evidence="1 2">
    <name type="scientific">Cinchona calisaya</name>
    <dbReference type="NCBI Taxonomy" id="153742"/>
    <lineage>
        <taxon>Eukaryota</taxon>
        <taxon>Viridiplantae</taxon>
        <taxon>Streptophyta</taxon>
        <taxon>Embryophyta</taxon>
        <taxon>Tracheophyta</taxon>
        <taxon>Spermatophyta</taxon>
        <taxon>Magnoliopsida</taxon>
        <taxon>eudicotyledons</taxon>
        <taxon>Gunneridae</taxon>
        <taxon>Pentapetalae</taxon>
        <taxon>asterids</taxon>
        <taxon>lamiids</taxon>
        <taxon>Gentianales</taxon>
        <taxon>Rubiaceae</taxon>
        <taxon>Cinchonoideae</taxon>
        <taxon>Cinchoneae</taxon>
        <taxon>Cinchona</taxon>
    </lineage>
</organism>
<sequence length="144" mass="16704">MHAQTNPSSNYSGFRILAIPSLVVFPSLASIVHPDDTLSVGNGEGLVNHLDAGGGLLRDLDEMWTAVDHHKKLPSKWRIYRVDRHTQHLLPVKHKIKKYDYLGFNRKSLTIQKAELISRGLSDFQKESEKRILFFFFFFFFFLR</sequence>
<keyword evidence="2" id="KW-1185">Reference proteome</keyword>
<gene>
    <name evidence="1" type="ORF">ACH5RR_030943</name>
</gene>
<reference evidence="1 2" key="1">
    <citation type="submission" date="2024-11" db="EMBL/GenBank/DDBJ databases">
        <title>A near-complete genome assembly of Cinchona calisaya.</title>
        <authorList>
            <person name="Lian D.C."/>
            <person name="Zhao X.W."/>
            <person name="Wei L."/>
        </authorList>
    </citation>
    <scope>NUCLEOTIDE SEQUENCE [LARGE SCALE GENOMIC DNA]</scope>
    <source>
        <tissue evidence="1">Nenye</tissue>
    </source>
</reference>
<dbReference type="EMBL" id="JBJUIK010000013">
    <property type="protein sequence ID" value="KAL3505561.1"/>
    <property type="molecule type" value="Genomic_DNA"/>
</dbReference>
<protein>
    <submittedName>
        <fullName evidence="1">Uncharacterized protein</fullName>
    </submittedName>
</protein>
<name>A0ABD2YF23_9GENT</name>
<accession>A0ABD2YF23</accession>
<dbReference type="AlphaFoldDB" id="A0ABD2YF23"/>
<proteinExistence type="predicted"/>